<dbReference type="PRINTS" id="PR00455">
    <property type="entry name" value="HTHTETR"/>
</dbReference>
<gene>
    <name evidence="4" type="ORF">F8153_05800</name>
</gene>
<dbReference type="PROSITE" id="PS50977">
    <property type="entry name" value="HTH_TETR_2"/>
    <property type="match status" value="1"/>
</dbReference>
<dbReference type="InterPro" id="IPR009057">
    <property type="entry name" value="Homeodomain-like_sf"/>
</dbReference>
<evidence type="ECO:0000256" key="2">
    <source>
        <dbReference type="PROSITE-ProRule" id="PRU00335"/>
    </source>
</evidence>
<evidence type="ECO:0000313" key="5">
    <source>
        <dbReference type="Proteomes" id="UP000465601"/>
    </source>
</evidence>
<accession>A0A833HPQ9</accession>
<dbReference type="Proteomes" id="UP000465601">
    <property type="component" value="Unassembled WGS sequence"/>
</dbReference>
<evidence type="ECO:0000313" key="4">
    <source>
        <dbReference type="EMBL" id="KAB3531145.1"/>
    </source>
</evidence>
<dbReference type="EMBL" id="WBZB01000014">
    <property type="protein sequence ID" value="KAB3531145.1"/>
    <property type="molecule type" value="Genomic_DNA"/>
</dbReference>
<organism evidence="4 5">
    <name type="scientific">Alkaliphilus serpentinus</name>
    <dbReference type="NCBI Taxonomy" id="1482731"/>
    <lineage>
        <taxon>Bacteria</taxon>
        <taxon>Bacillati</taxon>
        <taxon>Bacillota</taxon>
        <taxon>Clostridia</taxon>
        <taxon>Peptostreptococcales</taxon>
        <taxon>Natronincolaceae</taxon>
        <taxon>Alkaliphilus</taxon>
    </lineage>
</organism>
<dbReference type="GO" id="GO:0003677">
    <property type="term" value="F:DNA binding"/>
    <property type="evidence" value="ECO:0007669"/>
    <property type="project" value="UniProtKB-UniRule"/>
</dbReference>
<feature type="domain" description="HTH tetR-type" evidence="3">
    <location>
        <begin position="13"/>
        <end position="73"/>
    </location>
</feature>
<feature type="DNA-binding region" description="H-T-H motif" evidence="2">
    <location>
        <begin position="36"/>
        <end position="55"/>
    </location>
</feature>
<protein>
    <submittedName>
        <fullName evidence="4">TetR/AcrR family transcriptional regulator</fullName>
    </submittedName>
</protein>
<evidence type="ECO:0000256" key="1">
    <source>
        <dbReference type="ARBA" id="ARBA00023125"/>
    </source>
</evidence>
<dbReference type="InterPro" id="IPR001647">
    <property type="entry name" value="HTH_TetR"/>
</dbReference>
<dbReference type="AlphaFoldDB" id="A0A833HPQ9"/>
<dbReference type="InterPro" id="IPR050624">
    <property type="entry name" value="HTH-type_Tx_Regulator"/>
</dbReference>
<comment type="caution">
    <text evidence="4">The sequence shown here is derived from an EMBL/GenBank/DDBJ whole genome shotgun (WGS) entry which is preliminary data.</text>
</comment>
<dbReference type="Gene3D" id="1.10.10.60">
    <property type="entry name" value="Homeodomain-like"/>
    <property type="match status" value="1"/>
</dbReference>
<dbReference type="PANTHER" id="PTHR43479">
    <property type="entry name" value="ACREF/ENVCD OPERON REPRESSOR-RELATED"/>
    <property type="match status" value="1"/>
</dbReference>
<proteinExistence type="predicted"/>
<dbReference type="SUPFAM" id="SSF46689">
    <property type="entry name" value="Homeodomain-like"/>
    <property type="match status" value="1"/>
</dbReference>
<dbReference type="Gene3D" id="1.10.357.10">
    <property type="entry name" value="Tetracycline Repressor, domain 2"/>
    <property type="match status" value="1"/>
</dbReference>
<dbReference type="InterPro" id="IPR036271">
    <property type="entry name" value="Tet_transcr_reg_TetR-rel_C_sf"/>
</dbReference>
<keyword evidence="1 2" id="KW-0238">DNA-binding</keyword>
<dbReference type="InterPro" id="IPR023772">
    <property type="entry name" value="DNA-bd_HTH_TetR-type_CS"/>
</dbReference>
<dbReference type="Pfam" id="PF00440">
    <property type="entry name" value="TetR_N"/>
    <property type="match status" value="1"/>
</dbReference>
<dbReference type="PANTHER" id="PTHR43479:SF11">
    <property type="entry name" value="ACREF_ENVCD OPERON REPRESSOR-RELATED"/>
    <property type="match status" value="1"/>
</dbReference>
<dbReference type="PROSITE" id="PS01081">
    <property type="entry name" value="HTH_TETR_1"/>
    <property type="match status" value="1"/>
</dbReference>
<dbReference type="SUPFAM" id="SSF48498">
    <property type="entry name" value="Tetracyclin repressor-like, C-terminal domain"/>
    <property type="match status" value="1"/>
</dbReference>
<name>A0A833HPQ9_9FIRM</name>
<reference evidence="4 5" key="1">
    <citation type="submission" date="2019-10" db="EMBL/GenBank/DDBJ databases">
        <title>Alkaliphilus serpentinus sp. nov. and Alkaliphilus pronyensis sp. nov., two novel anaerobic alkaliphilic species isolated from the serpentinized-hosted hydrothermal field of the Prony Bay (New Caledonia).</title>
        <authorList>
            <person name="Postec A."/>
        </authorList>
    </citation>
    <scope>NUCLEOTIDE SEQUENCE [LARGE SCALE GENOMIC DNA]</scope>
    <source>
        <strain evidence="4 5">LacT</strain>
    </source>
</reference>
<keyword evidence="5" id="KW-1185">Reference proteome</keyword>
<sequence length="212" mass="24569">MISMNDVFLNIKESKRNRIIQVAIKEFAEYGYENSSTNRMVEEMGISKGSLFKYFKTKEDLYLFIVDLAIQEVLNTIKVDIKKLPLDLIERVVLLAAVELDAYIKEPNLFKIFKDAFMDNNSELSKKLLSKYSVRAEDTFMCLMEGCDFSILKVDKATAIKALQWILEGYNKEFAKSFNMNKPIESLKEEYIKGLEEYLKVLRRGIYSEGGD</sequence>
<evidence type="ECO:0000259" key="3">
    <source>
        <dbReference type="PROSITE" id="PS50977"/>
    </source>
</evidence>